<dbReference type="PROSITE" id="PS00070">
    <property type="entry name" value="ALDEHYDE_DEHYDR_CYS"/>
    <property type="match status" value="1"/>
</dbReference>
<name>A0A547PMH4_9RHOB</name>
<dbReference type="InterPro" id="IPR016162">
    <property type="entry name" value="Ald_DH_N"/>
</dbReference>
<dbReference type="OrthoDB" id="9812625at2"/>
<evidence type="ECO:0000256" key="2">
    <source>
        <dbReference type="PROSITE-ProRule" id="PRU10007"/>
    </source>
</evidence>
<protein>
    <submittedName>
        <fullName evidence="5">Aldehyde dehydrogenase</fullName>
    </submittedName>
</protein>
<evidence type="ECO:0000256" key="1">
    <source>
        <dbReference type="ARBA" id="ARBA00023002"/>
    </source>
</evidence>
<dbReference type="SUPFAM" id="SSF53720">
    <property type="entry name" value="ALDH-like"/>
    <property type="match status" value="1"/>
</dbReference>
<dbReference type="Pfam" id="PF00171">
    <property type="entry name" value="Aldedh"/>
    <property type="match status" value="1"/>
</dbReference>
<dbReference type="PROSITE" id="PS00687">
    <property type="entry name" value="ALDEHYDE_DEHYDR_GLU"/>
    <property type="match status" value="1"/>
</dbReference>
<dbReference type="AlphaFoldDB" id="A0A547PMH4"/>
<dbReference type="RefSeq" id="WP_142835925.1">
    <property type="nucleotide sequence ID" value="NZ_VFSV01000046.1"/>
</dbReference>
<dbReference type="InterPro" id="IPR016163">
    <property type="entry name" value="Ald_DH_C"/>
</dbReference>
<evidence type="ECO:0000313" key="6">
    <source>
        <dbReference type="Proteomes" id="UP000318590"/>
    </source>
</evidence>
<dbReference type="Gene3D" id="3.40.605.10">
    <property type="entry name" value="Aldehyde Dehydrogenase, Chain A, domain 1"/>
    <property type="match status" value="1"/>
</dbReference>
<dbReference type="CDD" id="cd07078">
    <property type="entry name" value="ALDH"/>
    <property type="match status" value="1"/>
</dbReference>
<accession>A0A547PMH4</accession>
<evidence type="ECO:0000259" key="4">
    <source>
        <dbReference type="Pfam" id="PF00171"/>
    </source>
</evidence>
<dbReference type="InterPro" id="IPR016161">
    <property type="entry name" value="Ald_DH/histidinol_DH"/>
</dbReference>
<evidence type="ECO:0000313" key="5">
    <source>
        <dbReference type="EMBL" id="TRD15352.1"/>
    </source>
</evidence>
<sequence length="462" mass="49000">MTLDIRNPAQPETIVARHPETSPSEIDTLVDRARTAQRLWREVPQPERGKALRRYLHALEARADELVQSITQEMGKIHAESRGEVMKSIAEGHAVVDRAGAPIGEVFPSEGRGVTAYTIRRPRGVVLGITPWNFPFGTPVRKLIPCLLYGNAMILKPASIAPGAVRLMAEIAEGILPDDLLGLAIGNGALGQTLCEHDGINAVTFTGSVATGKRVAVAAAGHLAEVSLELGGKNPVIINDATDLDAVLDQIFRAAFAICGQRCTAISRVIVQQELVSEVVAGLARRADALRLGDGAERDTQFGPLSSAGHLSEVDGFVSRARNEGAAVAAGGAPVEMPGGGFFYPATILADVTPQMEVARDEVFGPVLSVLTYKTIDEALEIANATAYGLTSSLYSERTPVIDAFLDRSESGMLHVNAGTFPENHLPFVGVKDSGLGVGGSNGPSVIQFYTSEHTIYRKAQA</sequence>
<dbReference type="InterPro" id="IPR015590">
    <property type="entry name" value="Aldehyde_DH_dom"/>
</dbReference>
<dbReference type="Proteomes" id="UP000318590">
    <property type="component" value="Unassembled WGS sequence"/>
</dbReference>
<comment type="caution">
    <text evidence="5">The sequence shown here is derived from an EMBL/GenBank/DDBJ whole genome shotgun (WGS) entry which is preliminary data.</text>
</comment>
<keyword evidence="6" id="KW-1185">Reference proteome</keyword>
<dbReference type="EMBL" id="VFSV01000046">
    <property type="protein sequence ID" value="TRD15352.1"/>
    <property type="molecule type" value="Genomic_DNA"/>
</dbReference>
<gene>
    <name evidence="5" type="ORF">FEV53_16790</name>
</gene>
<comment type="similarity">
    <text evidence="3">Belongs to the aldehyde dehydrogenase family.</text>
</comment>
<keyword evidence="1 3" id="KW-0560">Oxidoreductase</keyword>
<reference evidence="5 6" key="1">
    <citation type="submission" date="2019-06" db="EMBL/GenBank/DDBJ databases">
        <title>Paenimaribius caenipelagi gen. nov., sp. nov., isolated from a tidal flat.</title>
        <authorList>
            <person name="Yoon J.-H."/>
        </authorList>
    </citation>
    <scope>NUCLEOTIDE SEQUENCE [LARGE SCALE GENOMIC DNA]</scope>
    <source>
        <strain evidence="5 6">JBTF-M29</strain>
    </source>
</reference>
<dbReference type="PANTHER" id="PTHR11699">
    <property type="entry name" value="ALDEHYDE DEHYDROGENASE-RELATED"/>
    <property type="match status" value="1"/>
</dbReference>
<feature type="domain" description="Aldehyde dehydrogenase" evidence="4">
    <location>
        <begin position="3"/>
        <end position="455"/>
    </location>
</feature>
<dbReference type="GO" id="GO:0016620">
    <property type="term" value="F:oxidoreductase activity, acting on the aldehyde or oxo group of donors, NAD or NADP as acceptor"/>
    <property type="evidence" value="ECO:0007669"/>
    <property type="project" value="InterPro"/>
</dbReference>
<feature type="active site" evidence="2">
    <location>
        <position position="229"/>
    </location>
</feature>
<proteinExistence type="inferred from homology"/>
<evidence type="ECO:0000256" key="3">
    <source>
        <dbReference type="RuleBase" id="RU003345"/>
    </source>
</evidence>
<organism evidence="5 6">
    <name type="scientific">Palleronia caenipelagi</name>
    <dbReference type="NCBI Taxonomy" id="2489174"/>
    <lineage>
        <taxon>Bacteria</taxon>
        <taxon>Pseudomonadati</taxon>
        <taxon>Pseudomonadota</taxon>
        <taxon>Alphaproteobacteria</taxon>
        <taxon>Rhodobacterales</taxon>
        <taxon>Roseobacteraceae</taxon>
        <taxon>Palleronia</taxon>
    </lineage>
</organism>
<dbReference type="InterPro" id="IPR016160">
    <property type="entry name" value="Ald_DH_CS_CYS"/>
</dbReference>
<dbReference type="Gene3D" id="3.40.309.10">
    <property type="entry name" value="Aldehyde Dehydrogenase, Chain A, domain 2"/>
    <property type="match status" value="1"/>
</dbReference>
<dbReference type="InterPro" id="IPR029510">
    <property type="entry name" value="Ald_DH_CS_GLU"/>
</dbReference>